<dbReference type="Gene3D" id="3.60.110.10">
    <property type="entry name" value="Carbon-nitrogen hydrolase"/>
    <property type="match status" value="1"/>
</dbReference>
<dbReference type="InterPro" id="IPR017887">
    <property type="entry name" value="TF_TCP_subgr"/>
</dbReference>
<dbReference type="Proteomes" id="UP000316621">
    <property type="component" value="Chromosome 9"/>
</dbReference>
<proteinExistence type="inferred from homology"/>
<evidence type="ECO:0000259" key="5">
    <source>
        <dbReference type="PROSITE" id="PS50263"/>
    </source>
</evidence>
<protein>
    <recommendedName>
        <fullName evidence="9">CN hydrolase domain-containing protein</fullName>
    </recommendedName>
</protein>
<evidence type="ECO:0008006" key="9">
    <source>
        <dbReference type="Google" id="ProtNLM"/>
    </source>
</evidence>
<evidence type="ECO:0000259" key="6">
    <source>
        <dbReference type="PROSITE" id="PS51369"/>
    </source>
</evidence>
<dbReference type="OMA" id="AWLYHET"/>
<dbReference type="GO" id="GO:0051410">
    <property type="term" value="P:detoxification of nitrogen compound"/>
    <property type="evidence" value="ECO:0007669"/>
    <property type="project" value="TreeGrafter"/>
</dbReference>
<feature type="active site" description="Proton acceptor" evidence="3">
    <location>
        <position position="180"/>
    </location>
</feature>
<dbReference type="PROSITE" id="PS00920">
    <property type="entry name" value="NITRIL_CHT_1"/>
    <property type="match status" value="1"/>
</dbReference>
<accession>A0A4Y7KZ38</accession>
<comment type="similarity">
    <text evidence="2">Belongs to the carbon-nitrogen hydrolase superfamily. Nitrilase family.</text>
</comment>
<evidence type="ECO:0000256" key="2">
    <source>
        <dbReference type="ARBA" id="ARBA00008129"/>
    </source>
</evidence>
<dbReference type="SUPFAM" id="SSF56317">
    <property type="entry name" value="Carbon-nitrogen hydrolase"/>
    <property type="match status" value="1"/>
</dbReference>
<dbReference type="STRING" id="3469.A0A4Y7KZ38"/>
<keyword evidence="8" id="KW-1185">Reference proteome</keyword>
<dbReference type="PROSITE" id="PS50263">
    <property type="entry name" value="CN_HYDROLASE"/>
    <property type="match status" value="1"/>
</dbReference>
<dbReference type="GO" id="GO:0018822">
    <property type="term" value="F:nitrile hydratase activity"/>
    <property type="evidence" value="ECO:0007669"/>
    <property type="project" value="TreeGrafter"/>
</dbReference>
<evidence type="ECO:0000256" key="3">
    <source>
        <dbReference type="PROSITE-ProRule" id="PRU10139"/>
    </source>
</evidence>
<dbReference type="InterPro" id="IPR000132">
    <property type="entry name" value="Nitrilase/CN_hydratase_CS"/>
</dbReference>
<dbReference type="Gramene" id="RZC78573">
    <property type="protein sequence ID" value="RZC78573"/>
    <property type="gene ID" value="C5167_002805"/>
</dbReference>
<name>A0A4Y7KZ38_PAPSO</name>
<evidence type="ECO:0000256" key="1">
    <source>
        <dbReference type="ARBA" id="ARBA00000322"/>
    </source>
</evidence>
<dbReference type="OrthoDB" id="10250282at2759"/>
<dbReference type="SMR" id="A0A4Y7KZ38"/>
<dbReference type="InterPro" id="IPR044149">
    <property type="entry name" value="Nitrilases_CHs"/>
</dbReference>
<dbReference type="Pfam" id="PF03634">
    <property type="entry name" value="TCP"/>
    <property type="match status" value="1"/>
</dbReference>
<dbReference type="InterPro" id="IPR003010">
    <property type="entry name" value="C-N_Hydrolase"/>
</dbReference>
<dbReference type="EMBL" id="CM010723">
    <property type="protein sequence ID" value="RZC78573.1"/>
    <property type="molecule type" value="Genomic_DNA"/>
</dbReference>
<feature type="domain" description="CN hydrolase" evidence="5">
    <location>
        <begin position="140"/>
        <end position="412"/>
    </location>
</feature>
<evidence type="ECO:0000313" key="7">
    <source>
        <dbReference type="EMBL" id="RZC78573.1"/>
    </source>
</evidence>
<gene>
    <name evidence="7" type="ORF">C5167_002805</name>
</gene>
<dbReference type="CDD" id="cd07564">
    <property type="entry name" value="nitrilases_CHs"/>
    <property type="match status" value="1"/>
</dbReference>
<evidence type="ECO:0000313" key="8">
    <source>
        <dbReference type="Proteomes" id="UP000316621"/>
    </source>
</evidence>
<dbReference type="PANTHER" id="PTHR46044">
    <property type="entry name" value="NITRILASE"/>
    <property type="match status" value="1"/>
</dbReference>
<dbReference type="GO" id="GO:0047427">
    <property type="term" value="F:cyanoalanine nitrilase activity"/>
    <property type="evidence" value="ECO:0007669"/>
    <property type="project" value="UniProtKB-EC"/>
</dbReference>
<dbReference type="AlphaFoldDB" id="A0A4Y7KZ38"/>
<comment type="catalytic activity">
    <reaction evidence="1">
        <text>3-cyano-L-alanine + 2 H2O = L-aspartate + NH4(+)</text>
        <dbReference type="Rhea" id="RHEA:11188"/>
        <dbReference type="ChEBI" id="CHEBI:15377"/>
        <dbReference type="ChEBI" id="CHEBI:28938"/>
        <dbReference type="ChEBI" id="CHEBI:29991"/>
        <dbReference type="ChEBI" id="CHEBI:77860"/>
        <dbReference type="EC" id="3.5.5.4"/>
    </reaction>
</comment>
<dbReference type="InterPro" id="IPR036526">
    <property type="entry name" value="C-N_Hydrolase_sf"/>
</dbReference>
<reference evidence="7 8" key="1">
    <citation type="journal article" date="2018" name="Science">
        <title>The opium poppy genome and morphinan production.</title>
        <authorList>
            <person name="Guo L."/>
            <person name="Winzer T."/>
            <person name="Yang X."/>
            <person name="Li Y."/>
            <person name="Ning Z."/>
            <person name="He Z."/>
            <person name="Teodor R."/>
            <person name="Lu Y."/>
            <person name="Bowser T.A."/>
            <person name="Graham I.A."/>
            <person name="Ye K."/>
        </authorList>
    </citation>
    <scope>NUCLEOTIDE SEQUENCE [LARGE SCALE GENOMIC DNA]</scope>
    <source>
        <strain evidence="8">cv. HN1</strain>
        <tissue evidence="7">Leaves</tissue>
    </source>
</reference>
<feature type="compositionally biased region" description="Polar residues" evidence="4">
    <location>
        <begin position="1"/>
        <end position="16"/>
    </location>
</feature>
<evidence type="ECO:0000256" key="4">
    <source>
        <dbReference type="SAM" id="MobiDB-lite"/>
    </source>
</evidence>
<organism evidence="7 8">
    <name type="scientific">Papaver somniferum</name>
    <name type="common">Opium poppy</name>
    <dbReference type="NCBI Taxonomy" id="3469"/>
    <lineage>
        <taxon>Eukaryota</taxon>
        <taxon>Viridiplantae</taxon>
        <taxon>Streptophyta</taxon>
        <taxon>Embryophyta</taxon>
        <taxon>Tracheophyta</taxon>
        <taxon>Spermatophyta</taxon>
        <taxon>Magnoliopsida</taxon>
        <taxon>Ranunculales</taxon>
        <taxon>Papaveraceae</taxon>
        <taxon>Papaveroideae</taxon>
        <taxon>Papaver</taxon>
    </lineage>
</organism>
<dbReference type="Pfam" id="PF00795">
    <property type="entry name" value="CN_hydrolase"/>
    <property type="match status" value="1"/>
</dbReference>
<dbReference type="PROSITE" id="PS51369">
    <property type="entry name" value="TCP"/>
    <property type="match status" value="1"/>
</dbReference>
<sequence>MGEPRNQIQSYQQESITNKRKRGITDRHAKVDGRGCRIRIPASCAPGIFQLTNELGHRSDGETVHWLLEQIRPELVDNPHKSPLKSLPPPVPDPIASPNPVAFSYLDDYSSENGNPATSSGHDVVDDEENLVDNGVRPTIRATVVQASTVFYDTPATLDKAERLIAGAAAYGAELVVFPEAFVGGYPRIPNFGVTGGRNSIEENDEFQKYHAAAIDVPGPEVDRLAGIARKYEVHLVMGVVEREGSILYSSVIYFDCQGQYLGGHRKVMLTALEHDVWHSGDKATLPAYKTSIGNIGGLICWDNRMPLLRSELYSKGVEIYCVPTADARDTWRASMTHTAIEGGCFVISANQYCQRKDYPLQQQCVSGDTNSELSPDSVVCSGGSIIISPSGAILAGPNYQEESLISADLDLGEIERGKLEFHGVVGVGHTVWPESLNPLAFTAKVENC</sequence>
<feature type="domain" description="TCP" evidence="6">
    <location>
        <begin position="24"/>
        <end position="78"/>
    </location>
</feature>
<feature type="region of interest" description="Disordered" evidence="4">
    <location>
        <begin position="1"/>
        <end position="24"/>
    </location>
</feature>
<dbReference type="PANTHER" id="PTHR46044:SF8">
    <property type="entry name" value="BIFUNCTIONAL NITRILASE_NITRILE HYDRATASE NIT4B"/>
    <property type="match status" value="1"/>
</dbReference>